<reference evidence="1 2" key="1">
    <citation type="submission" date="2020-08" db="EMBL/GenBank/DDBJ databases">
        <title>Sequencing the genomes of 1000 actinobacteria strains.</title>
        <authorList>
            <person name="Klenk H.-P."/>
        </authorList>
    </citation>
    <scope>NUCLEOTIDE SEQUENCE [LARGE SCALE GENOMIC DNA]</scope>
    <source>
        <strain evidence="1 2">DSM 44551</strain>
    </source>
</reference>
<evidence type="ECO:0000313" key="2">
    <source>
        <dbReference type="Proteomes" id="UP000572635"/>
    </source>
</evidence>
<accession>A0A7W8VC76</accession>
<dbReference type="RefSeq" id="WP_184388667.1">
    <property type="nucleotide sequence ID" value="NZ_BAAAJD010000162.1"/>
</dbReference>
<dbReference type="EMBL" id="JACHDB010000001">
    <property type="protein sequence ID" value="MBB5430643.1"/>
    <property type="molecule type" value="Genomic_DNA"/>
</dbReference>
<sequence>MRAYGTGFDSRSCGACGRPVSAAEVESSHYTTEGIVRYLRCPCGRRRVELAGGLSRG</sequence>
<comment type="caution">
    <text evidence="1">The sequence shown here is derived from an EMBL/GenBank/DDBJ whole genome shotgun (WGS) entry which is preliminary data.</text>
</comment>
<dbReference type="Proteomes" id="UP000572635">
    <property type="component" value="Unassembled WGS sequence"/>
</dbReference>
<proteinExistence type="predicted"/>
<protein>
    <submittedName>
        <fullName evidence="1">Recombinational DNA repair protein (RecF pathway)</fullName>
    </submittedName>
</protein>
<keyword evidence="2" id="KW-1185">Reference proteome</keyword>
<name>A0A7W8VC76_9ACTN</name>
<gene>
    <name evidence="1" type="ORF">HDA36_000727</name>
</gene>
<dbReference type="AlphaFoldDB" id="A0A7W8VC76"/>
<organism evidence="1 2">
    <name type="scientific">Nocardiopsis composta</name>
    <dbReference type="NCBI Taxonomy" id="157465"/>
    <lineage>
        <taxon>Bacteria</taxon>
        <taxon>Bacillati</taxon>
        <taxon>Actinomycetota</taxon>
        <taxon>Actinomycetes</taxon>
        <taxon>Streptosporangiales</taxon>
        <taxon>Nocardiopsidaceae</taxon>
        <taxon>Nocardiopsis</taxon>
    </lineage>
</organism>
<evidence type="ECO:0000313" key="1">
    <source>
        <dbReference type="EMBL" id="MBB5430643.1"/>
    </source>
</evidence>